<organism evidence="2 3">
    <name type="scientific">Colletotrichum zoysiae</name>
    <dbReference type="NCBI Taxonomy" id="1216348"/>
    <lineage>
        <taxon>Eukaryota</taxon>
        <taxon>Fungi</taxon>
        <taxon>Dikarya</taxon>
        <taxon>Ascomycota</taxon>
        <taxon>Pezizomycotina</taxon>
        <taxon>Sordariomycetes</taxon>
        <taxon>Hypocreomycetidae</taxon>
        <taxon>Glomerellales</taxon>
        <taxon>Glomerellaceae</taxon>
        <taxon>Colletotrichum</taxon>
        <taxon>Colletotrichum graminicola species complex</taxon>
    </lineage>
</organism>
<evidence type="ECO:0000313" key="2">
    <source>
        <dbReference type="EMBL" id="KAK2022045.1"/>
    </source>
</evidence>
<proteinExistence type="predicted"/>
<dbReference type="AlphaFoldDB" id="A0AAD9H4I0"/>
<comment type="caution">
    <text evidence="2">The sequence shown here is derived from an EMBL/GenBank/DDBJ whole genome shotgun (WGS) entry which is preliminary data.</text>
</comment>
<evidence type="ECO:0000256" key="1">
    <source>
        <dbReference type="SAM" id="MobiDB-lite"/>
    </source>
</evidence>
<keyword evidence="3" id="KW-1185">Reference proteome</keyword>
<dbReference type="Proteomes" id="UP001232148">
    <property type="component" value="Unassembled WGS sequence"/>
</dbReference>
<protein>
    <submittedName>
        <fullName evidence="2">Uncharacterized protein</fullName>
    </submittedName>
</protein>
<sequence length="154" mass="17390">MLPLRELAPPGMQTFSQAAGIPQPCQDVALHHKLDTVCNPSGGEFGIRVSEYCLAVIGLQRVCARDPPSPETASAEISLHPSEVNDRYQSFPTQICIQDFMIQRSKMIQLFRRQTLDIQPNQNSTQPRQDYPTHPSCYGRHGIPHLAWLKRNRV</sequence>
<feature type="region of interest" description="Disordered" evidence="1">
    <location>
        <begin position="118"/>
        <end position="138"/>
    </location>
</feature>
<feature type="compositionally biased region" description="Polar residues" evidence="1">
    <location>
        <begin position="118"/>
        <end position="128"/>
    </location>
</feature>
<gene>
    <name evidence="2" type="ORF">LX32DRAFT_215355</name>
</gene>
<reference evidence="2" key="1">
    <citation type="submission" date="2021-06" db="EMBL/GenBank/DDBJ databases">
        <title>Comparative genomics, transcriptomics and evolutionary studies reveal genomic signatures of adaptation to plant cell wall in hemibiotrophic fungi.</title>
        <authorList>
            <consortium name="DOE Joint Genome Institute"/>
            <person name="Baroncelli R."/>
            <person name="Diaz J.F."/>
            <person name="Benocci T."/>
            <person name="Peng M."/>
            <person name="Battaglia E."/>
            <person name="Haridas S."/>
            <person name="Andreopoulos W."/>
            <person name="Labutti K."/>
            <person name="Pangilinan J."/>
            <person name="Floch G.L."/>
            <person name="Makela M.R."/>
            <person name="Henrissat B."/>
            <person name="Grigoriev I.V."/>
            <person name="Crouch J.A."/>
            <person name="De Vries R.P."/>
            <person name="Sukno S.A."/>
            <person name="Thon M.R."/>
        </authorList>
    </citation>
    <scope>NUCLEOTIDE SEQUENCE</scope>
    <source>
        <strain evidence="2">MAFF235873</strain>
    </source>
</reference>
<evidence type="ECO:0000313" key="3">
    <source>
        <dbReference type="Proteomes" id="UP001232148"/>
    </source>
</evidence>
<name>A0AAD9H4I0_9PEZI</name>
<accession>A0AAD9H4I0</accession>
<dbReference type="EMBL" id="MU843064">
    <property type="protein sequence ID" value="KAK2022045.1"/>
    <property type="molecule type" value="Genomic_DNA"/>
</dbReference>